<organism evidence="6 7">
    <name type="scientific">Faecousia intestinalis</name>
    <dbReference type="NCBI Taxonomy" id="3133167"/>
    <lineage>
        <taxon>Bacteria</taxon>
        <taxon>Bacillati</taxon>
        <taxon>Bacillota</taxon>
        <taxon>Clostridia</taxon>
        <taxon>Eubacteriales</taxon>
        <taxon>Oscillospiraceae</taxon>
        <taxon>Faecousia</taxon>
    </lineage>
</organism>
<dbReference type="PROSITE" id="PS50109">
    <property type="entry name" value="HIS_KIN"/>
    <property type="match status" value="1"/>
</dbReference>
<dbReference type="InterPro" id="IPR032834">
    <property type="entry name" value="NatK-like_C"/>
</dbReference>
<dbReference type="SUPFAM" id="SSF55874">
    <property type="entry name" value="ATPase domain of HSP90 chaperone/DNA topoisomerase II/histidine kinase"/>
    <property type="match status" value="1"/>
</dbReference>
<evidence type="ECO:0000313" key="7">
    <source>
        <dbReference type="Proteomes" id="UP001491552"/>
    </source>
</evidence>
<keyword evidence="4" id="KW-0902">Two-component regulatory system</keyword>
<dbReference type="RefSeq" id="WP_349136065.1">
    <property type="nucleotide sequence ID" value="NZ_JBBMFF010000228.1"/>
</dbReference>
<dbReference type="Proteomes" id="UP001491552">
    <property type="component" value="Unassembled WGS sequence"/>
</dbReference>
<dbReference type="InterPro" id="IPR039506">
    <property type="entry name" value="SPOB_a"/>
</dbReference>
<keyword evidence="3" id="KW-0418">Kinase</keyword>
<evidence type="ECO:0000256" key="4">
    <source>
        <dbReference type="ARBA" id="ARBA00023012"/>
    </source>
</evidence>
<keyword evidence="7" id="KW-1185">Reference proteome</keyword>
<evidence type="ECO:0000256" key="3">
    <source>
        <dbReference type="ARBA" id="ARBA00022777"/>
    </source>
</evidence>
<dbReference type="PANTHER" id="PTHR40448">
    <property type="entry name" value="TWO-COMPONENT SENSOR HISTIDINE KINASE"/>
    <property type="match status" value="1"/>
</dbReference>
<dbReference type="PANTHER" id="PTHR40448:SF1">
    <property type="entry name" value="TWO-COMPONENT SENSOR HISTIDINE KINASE"/>
    <property type="match status" value="1"/>
</dbReference>
<feature type="domain" description="Histidine kinase" evidence="5">
    <location>
        <begin position="33"/>
        <end position="216"/>
    </location>
</feature>
<dbReference type="Pfam" id="PF14689">
    <property type="entry name" value="SPOB_a"/>
    <property type="match status" value="1"/>
</dbReference>
<dbReference type="InterPro" id="IPR016120">
    <property type="entry name" value="Sig_transdc_His_kin_SpoOB"/>
</dbReference>
<dbReference type="InterPro" id="IPR005467">
    <property type="entry name" value="His_kinase_dom"/>
</dbReference>
<dbReference type="EMBL" id="JBBMFF010000228">
    <property type="protein sequence ID" value="MEQ2511374.1"/>
    <property type="molecule type" value="Genomic_DNA"/>
</dbReference>
<sequence length="216" mass="23927">MLKRTYLRLVEMQEEQARQHLEEVRSIHNEMRGYKHDFHHHLQALKGQLEAGQVDRAIAYLEQLDRSLQTVDTLLKTGNVTVDAILSAKLAQARAAGIAVTAEANLPPELSLTDLELSIVIGNLLDNAIEGCRSAAGEKFLRLSLRMKGDMLYFYLLNSAGKKQKKVGSLFRTGKTGAHGFGLHRAEAIVKQHGGWVKYNSEDGAFTSEFLVPAAC</sequence>
<comment type="caution">
    <text evidence="6">The sequence shown here is derived from an EMBL/GenBank/DDBJ whole genome shotgun (WGS) entry which is preliminary data.</text>
</comment>
<dbReference type="Gene3D" id="3.30.565.10">
    <property type="entry name" value="Histidine kinase-like ATPase, C-terminal domain"/>
    <property type="match status" value="1"/>
</dbReference>
<gene>
    <name evidence="6" type="ORF">WMO66_08965</name>
</gene>
<evidence type="ECO:0000259" key="5">
    <source>
        <dbReference type="PROSITE" id="PS50109"/>
    </source>
</evidence>
<dbReference type="CDD" id="cd16935">
    <property type="entry name" value="HATPase_AgrC-ComD-like"/>
    <property type="match status" value="1"/>
</dbReference>
<reference evidence="6 7" key="1">
    <citation type="submission" date="2024-03" db="EMBL/GenBank/DDBJ databases">
        <title>Human intestinal bacterial collection.</title>
        <authorList>
            <person name="Pauvert C."/>
            <person name="Hitch T.C.A."/>
            <person name="Clavel T."/>
        </authorList>
    </citation>
    <scope>NUCLEOTIDE SEQUENCE [LARGE SCALE GENOMIC DNA]</scope>
    <source>
        <strain evidence="6 7">CLA-AA-H192</strain>
    </source>
</reference>
<keyword evidence="2" id="KW-0808">Transferase</keyword>
<evidence type="ECO:0000256" key="2">
    <source>
        <dbReference type="ARBA" id="ARBA00022679"/>
    </source>
</evidence>
<keyword evidence="1" id="KW-0597">Phosphoprotein</keyword>
<dbReference type="SUPFAM" id="SSF55890">
    <property type="entry name" value="Sporulation response regulatory protein Spo0B"/>
    <property type="match status" value="1"/>
</dbReference>
<dbReference type="Gene3D" id="1.10.287.130">
    <property type="match status" value="1"/>
</dbReference>
<dbReference type="InterPro" id="IPR036890">
    <property type="entry name" value="HATPase_C_sf"/>
</dbReference>
<evidence type="ECO:0000313" key="6">
    <source>
        <dbReference type="EMBL" id="MEQ2511374.1"/>
    </source>
</evidence>
<evidence type="ECO:0000256" key="1">
    <source>
        <dbReference type="ARBA" id="ARBA00022553"/>
    </source>
</evidence>
<accession>A0ABV1G7P3</accession>
<dbReference type="Pfam" id="PF14501">
    <property type="entry name" value="HATPase_c_5"/>
    <property type="match status" value="1"/>
</dbReference>
<protein>
    <submittedName>
        <fullName evidence="6">GHKL domain-containing protein</fullName>
    </submittedName>
</protein>
<name>A0ABV1G7P3_9FIRM</name>
<proteinExistence type="predicted"/>